<accession>A0A0R1JY49</accession>
<evidence type="ECO:0000313" key="5">
    <source>
        <dbReference type="Proteomes" id="UP000051804"/>
    </source>
</evidence>
<sequence length="204" mass="22735">MTDDTAIAALLAAGQTGFSNALFTHYAESGLTPSEFVVYSFLTYWTQTHTAAPVLDDLAKQIGMPKRDVYAIISSLIQKSAIRLVTQPDAQGKSSDRYDVSPLIARVLTLAPATTKPAPDASDVFSAIEIEFGRPLSPIEQQTIGGWLNEDHYDPDLIRLALREAVLNQAYSLRYMDRILLNWERRHLTTVAQVQADEQRRNQI</sequence>
<proteinExistence type="inferred from homology"/>
<evidence type="ECO:0000259" key="3">
    <source>
        <dbReference type="Pfam" id="PF21984"/>
    </source>
</evidence>
<dbReference type="Gene3D" id="1.10.10.10">
    <property type="entry name" value="Winged helix-like DNA-binding domain superfamily/Winged helix DNA-binding domain"/>
    <property type="match status" value="1"/>
</dbReference>
<dbReference type="Pfam" id="PF21984">
    <property type="entry name" value="DnaD_N"/>
    <property type="match status" value="1"/>
</dbReference>
<dbReference type="STRING" id="1291734.FD02_GL001155"/>
<dbReference type="AlphaFoldDB" id="A0A0R1JY49"/>
<protein>
    <submittedName>
        <fullName evidence="4">DNA replication protein DnaD</fullName>
    </submittedName>
</protein>
<dbReference type="InterPro" id="IPR034829">
    <property type="entry name" value="DnaD-like_sf"/>
</dbReference>
<dbReference type="EMBL" id="AZDJ01000013">
    <property type="protein sequence ID" value="KRK73297.1"/>
    <property type="molecule type" value="Genomic_DNA"/>
</dbReference>
<dbReference type="NCBIfam" id="TIGR01446">
    <property type="entry name" value="DnaD_dom"/>
    <property type="match status" value="1"/>
</dbReference>
<dbReference type="InterPro" id="IPR053162">
    <property type="entry name" value="DnaD"/>
</dbReference>
<comment type="similarity">
    <text evidence="1">Belongs to the DnaB/DnaD family.</text>
</comment>
<organism evidence="4 5">
    <name type="scientific">Lacticaseibacillus nasuensis JCM 17158</name>
    <dbReference type="NCBI Taxonomy" id="1291734"/>
    <lineage>
        <taxon>Bacteria</taxon>
        <taxon>Bacillati</taxon>
        <taxon>Bacillota</taxon>
        <taxon>Bacilli</taxon>
        <taxon>Lactobacillales</taxon>
        <taxon>Lactobacillaceae</taxon>
        <taxon>Lacticaseibacillus</taxon>
    </lineage>
</organism>
<gene>
    <name evidence="4" type="ORF">FD02_GL001155</name>
</gene>
<keyword evidence="5" id="KW-1185">Reference proteome</keyword>
<name>A0A0R1JY49_9LACO</name>
<dbReference type="PANTHER" id="PTHR37293">
    <property type="entry name" value="PHAGE REPLICATION PROTEIN-RELATED"/>
    <property type="match status" value="1"/>
</dbReference>
<dbReference type="PATRIC" id="fig|1291734.4.peg.1185"/>
<dbReference type="Gene3D" id="1.10.10.630">
    <property type="entry name" value="DnaD domain-like"/>
    <property type="match status" value="1"/>
</dbReference>
<feature type="domain" description="DnaD N-terminal" evidence="3">
    <location>
        <begin position="19"/>
        <end position="111"/>
    </location>
</feature>
<feature type="domain" description="DnaB/C C-terminal" evidence="2">
    <location>
        <begin position="125"/>
        <end position="197"/>
    </location>
</feature>
<dbReference type="InterPro" id="IPR006343">
    <property type="entry name" value="DnaB/C_C"/>
</dbReference>
<dbReference type="SUPFAM" id="SSF158499">
    <property type="entry name" value="DnaD domain-like"/>
    <property type="match status" value="1"/>
</dbReference>
<dbReference type="OrthoDB" id="9770238at2"/>
<dbReference type="RefSeq" id="WP_054723451.1">
    <property type="nucleotide sequence ID" value="NZ_AZDJ01000013.1"/>
</dbReference>
<dbReference type="InterPro" id="IPR053843">
    <property type="entry name" value="DnaD_N"/>
</dbReference>
<evidence type="ECO:0000256" key="1">
    <source>
        <dbReference type="ARBA" id="ARBA00093462"/>
    </source>
</evidence>
<reference evidence="4 5" key="1">
    <citation type="journal article" date="2015" name="Genome Announc.">
        <title>Expanding the biotechnology potential of lactobacilli through comparative genomics of 213 strains and associated genera.</title>
        <authorList>
            <person name="Sun Z."/>
            <person name="Harris H.M."/>
            <person name="McCann A."/>
            <person name="Guo C."/>
            <person name="Argimon S."/>
            <person name="Zhang W."/>
            <person name="Yang X."/>
            <person name="Jeffery I.B."/>
            <person name="Cooney J.C."/>
            <person name="Kagawa T.F."/>
            <person name="Liu W."/>
            <person name="Song Y."/>
            <person name="Salvetti E."/>
            <person name="Wrobel A."/>
            <person name="Rasinkangas P."/>
            <person name="Parkhill J."/>
            <person name="Rea M.C."/>
            <person name="O'Sullivan O."/>
            <person name="Ritari J."/>
            <person name="Douillard F.P."/>
            <person name="Paul Ross R."/>
            <person name="Yang R."/>
            <person name="Briner A.E."/>
            <person name="Felis G.E."/>
            <person name="de Vos W.M."/>
            <person name="Barrangou R."/>
            <person name="Klaenhammer T.R."/>
            <person name="Caufield P.W."/>
            <person name="Cui Y."/>
            <person name="Zhang H."/>
            <person name="O'Toole P.W."/>
        </authorList>
    </citation>
    <scope>NUCLEOTIDE SEQUENCE [LARGE SCALE GENOMIC DNA]</scope>
    <source>
        <strain evidence="4 5">JCM 17158</strain>
    </source>
</reference>
<dbReference type="Proteomes" id="UP000051804">
    <property type="component" value="Unassembled WGS sequence"/>
</dbReference>
<comment type="caution">
    <text evidence="4">The sequence shown here is derived from an EMBL/GenBank/DDBJ whole genome shotgun (WGS) entry which is preliminary data.</text>
</comment>
<evidence type="ECO:0000313" key="4">
    <source>
        <dbReference type="EMBL" id="KRK73297.1"/>
    </source>
</evidence>
<dbReference type="InterPro" id="IPR036388">
    <property type="entry name" value="WH-like_DNA-bd_sf"/>
</dbReference>
<dbReference type="PANTHER" id="PTHR37293:SF6">
    <property type="entry name" value="DNA REPLICATION PROTEIN DNAD"/>
    <property type="match status" value="1"/>
</dbReference>
<dbReference type="Pfam" id="PF07261">
    <property type="entry name" value="DnaB_2"/>
    <property type="match status" value="1"/>
</dbReference>
<evidence type="ECO:0000259" key="2">
    <source>
        <dbReference type="Pfam" id="PF07261"/>
    </source>
</evidence>